<dbReference type="Proteomes" id="UP000077013">
    <property type="component" value="Unassembled WGS sequence"/>
</dbReference>
<dbReference type="PROSITE" id="PS51257">
    <property type="entry name" value="PROKAR_LIPOPROTEIN"/>
    <property type="match status" value="1"/>
</dbReference>
<organism evidence="1 2">
    <name type="scientific">Cochleicola gelatinilyticus</name>
    <dbReference type="NCBI Taxonomy" id="1763537"/>
    <lineage>
        <taxon>Bacteria</taxon>
        <taxon>Pseudomonadati</taxon>
        <taxon>Bacteroidota</taxon>
        <taxon>Flavobacteriia</taxon>
        <taxon>Flavobacteriales</taxon>
        <taxon>Flavobacteriaceae</taxon>
        <taxon>Cochleicola</taxon>
    </lineage>
</organism>
<proteinExistence type="predicted"/>
<sequence>MKSLMPILLLAATLVACNNKTTEEKPVDTQSEIKVEKVKSGNENELKKEAVSAIDSQNVLYLVNDEKVSKAQVEAIDPETIKKVDVYKDKEKLKEYGANSYDGMVVVTLK</sequence>
<evidence type="ECO:0000313" key="1">
    <source>
        <dbReference type="EMBL" id="OAB79943.1"/>
    </source>
</evidence>
<accession>A0A167IRI0</accession>
<reference evidence="1 2" key="1">
    <citation type="submission" date="2016-02" db="EMBL/GenBank/DDBJ databases">
        <title>Ulvibacter sp. LPB0005, isolated from Thais luteostoma.</title>
        <authorList>
            <person name="Shin S.-K."/>
            <person name="Yi H."/>
        </authorList>
    </citation>
    <scope>NUCLEOTIDE SEQUENCE [LARGE SCALE GENOMIC DNA]</scope>
    <source>
        <strain evidence="1 2">LPB0005</strain>
    </source>
</reference>
<dbReference type="Gene3D" id="2.170.130.10">
    <property type="entry name" value="TonB-dependent receptor, plug domain"/>
    <property type="match status" value="1"/>
</dbReference>
<dbReference type="RefSeq" id="WP_068590059.1">
    <property type="nucleotide sequence ID" value="NZ_LRXL01000026.1"/>
</dbReference>
<name>A0A167IRI0_9FLAO</name>
<dbReference type="EMBL" id="LRXL01000026">
    <property type="protein sequence ID" value="OAB79943.1"/>
    <property type="molecule type" value="Genomic_DNA"/>
</dbReference>
<evidence type="ECO:0000313" key="2">
    <source>
        <dbReference type="Proteomes" id="UP000077013"/>
    </source>
</evidence>
<keyword evidence="2" id="KW-1185">Reference proteome</keyword>
<comment type="caution">
    <text evidence="1">The sequence shown here is derived from an EMBL/GenBank/DDBJ whole genome shotgun (WGS) entry which is preliminary data.</text>
</comment>
<gene>
    <name evidence="1" type="ORF">ULVI_04180</name>
</gene>
<dbReference type="AlphaFoldDB" id="A0A167IRI0"/>
<protein>
    <recommendedName>
        <fullName evidence="3">TonB-dependent receptor plug domain-containing protein</fullName>
    </recommendedName>
</protein>
<evidence type="ECO:0008006" key="3">
    <source>
        <dbReference type="Google" id="ProtNLM"/>
    </source>
</evidence>
<dbReference type="InterPro" id="IPR037066">
    <property type="entry name" value="Plug_dom_sf"/>
</dbReference>